<sequence>MFQLKSVLLGAALVRGVMSATALTGAPLDLFQESMSFLDDIYDPAAGYMYDFSSGGALTHTTRSSPWYAAGLLQRNRGDDREQAIKILKNVIGDQYKDPSSQWYGDYTKFPETPTVGTSQNPQVIYGSWDPNWRSFVGVTLIVIYEEFGDLLPQDMKALILESMYNSTVGDSYRVGGVDNDNLYPCYSNPWLMRTLATAWTGRMWNNTNMTESAETDAKLALELFNLNNTLSEFNSPTYASTSLTAVALWSKYLPEDSLLAQNGARMVKEIWNTVGEMYHPGLKNIAGPFDRAYGFDMNKYVSLIGLNIWALIGKKDAPMYKLPWVMSHNNDYNTAPLIAIVAPYMNSLVSNETIAKLKSFAGEHTYRTSAYSPPVDLTPRNITAWLGPAMSIGAQSFDQTQVGGFANSTSQWNPAAIQWKFADSSLGYMHLVGTEKALHADVQPGFLNLTYPKGTSKSKFQFRLSQNPLGGKRDIWSLADIENIDMTVSGTVNTTASFGYCGQYGGVCDDVNNFAVFLVTYLMPEGSTETPNIQIKLSYK</sequence>
<accession>A0A9Q0APB3</accession>
<feature type="signal peptide" evidence="1">
    <location>
        <begin position="1"/>
        <end position="19"/>
    </location>
</feature>
<comment type="caution">
    <text evidence="2">The sequence shown here is derived from an EMBL/GenBank/DDBJ whole genome shotgun (WGS) entry which is preliminary data.</text>
</comment>
<dbReference type="OrthoDB" id="2580323at2759"/>
<feature type="chain" id="PRO_5040300978" evidence="1">
    <location>
        <begin position="20"/>
        <end position="541"/>
    </location>
</feature>
<dbReference type="EMBL" id="JAFIMR010000015">
    <property type="protein sequence ID" value="KAI1869420.1"/>
    <property type="molecule type" value="Genomic_DNA"/>
</dbReference>
<proteinExistence type="predicted"/>
<dbReference type="AlphaFoldDB" id="A0A9Q0APB3"/>
<keyword evidence="3" id="KW-1185">Reference proteome</keyword>
<dbReference type="PANTHER" id="PTHR40616:SF1">
    <property type="entry name" value="LINALOOL DEHYDRATASE_ISOMERASE DOMAIN-CONTAINING PROTEIN"/>
    <property type="match status" value="1"/>
</dbReference>
<evidence type="ECO:0000256" key="1">
    <source>
        <dbReference type="SAM" id="SignalP"/>
    </source>
</evidence>
<organism evidence="2 3">
    <name type="scientific">Neoarthrinium moseri</name>
    <dbReference type="NCBI Taxonomy" id="1658444"/>
    <lineage>
        <taxon>Eukaryota</taxon>
        <taxon>Fungi</taxon>
        <taxon>Dikarya</taxon>
        <taxon>Ascomycota</taxon>
        <taxon>Pezizomycotina</taxon>
        <taxon>Sordariomycetes</taxon>
        <taxon>Xylariomycetidae</taxon>
        <taxon>Amphisphaeriales</taxon>
        <taxon>Apiosporaceae</taxon>
        <taxon>Neoarthrinium</taxon>
    </lineage>
</organism>
<keyword evidence="1" id="KW-0732">Signal</keyword>
<dbReference type="PANTHER" id="PTHR40616">
    <property type="entry name" value="LINALOOL DEHYDRATASE_ISOMERASE DOMAIN-CONTAINING PROTEIN"/>
    <property type="match status" value="1"/>
</dbReference>
<gene>
    <name evidence="2" type="ORF">JX265_006510</name>
</gene>
<name>A0A9Q0APB3_9PEZI</name>
<dbReference type="Proteomes" id="UP000829685">
    <property type="component" value="Unassembled WGS sequence"/>
</dbReference>
<protein>
    <submittedName>
        <fullName evidence="2">Uncharacterized protein</fullName>
    </submittedName>
</protein>
<evidence type="ECO:0000313" key="2">
    <source>
        <dbReference type="EMBL" id="KAI1869420.1"/>
    </source>
</evidence>
<evidence type="ECO:0000313" key="3">
    <source>
        <dbReference type="Proteomes" id="UP000829685"/>
    </source>
</evidence>
<reference evidence="2" key="1">
    <citation type="submission" date="2021-03" db="EMBL/GenBank/DDBJ databases">
        <title>Revisited historic fungal species revealed as producer of novel bioactive compounds through whole genome sequencing and comparative genomics.</title>
        <authorList>
            <person name="Vignolle G.A."/>
            <person name="Hochenegger N."/>
            <person name="Mach R.L."/>
            <person name="Mach-Aigner A.R."/>
            <person name="Javad Rahimi M."/>
            <person name="Salim K.A."/>
            <person name="Chan C.M."/>
            <person name="Lim L.B.L."/>
            <person name="Cai F."/>
            <person name="Druzhinina I.S."/>
            <person name="U'Ren J.M."/>
            <person name="Derntl C."/>
        </authorList>
    </citation>
    <scope>NUCLEOTIDE SEQUENCE</scope>
    <source>
        <strain evidence="2">TUCIM 5799</strain>
    </source>
</reference>